<evidence type="ECO:0000313" key="2">
    <source>
        <dbReference type="Proteomes" id="UP001221189"/>
    </source>
</evidence>
<dbReference type="EMBL" id="JAQQXT010000001">
    <property type="protein sequence ID" value="MDC8769933.1"/>
    <property type="molecule type" value="Genomic_DNA"/>
</dbReference>
<organism evidence="1 2">
    <name type="scientific">Roseateles albus</name>
    <dbReference type="NCBI Taxonomy" id="2987525"/>
    <lineage>
        <taxon>Bacteria</taxon>
        <taxon>Pseudomonadati</taxon>
        <taxon>Pseudomonadota</taxon>
        <taxon>Betaproteobacteria</taxon>
        <taxon>Burkholderiales</taxon>
        <taxon>Sphaerotilaceae</taxon>
        <taxon>Roseateles</taxon>
    </lineage>
</organism>
<name>A0ABT5K7L8_9BURK</name>
<dbReference type="Proteomes" id="UP001221189">
    <property type="component" value="Unassembled WGS sequence"/>
</dbReference>
<reference evidence="1 2" key="1">
    <citation type="submission" date="2022-10" db="EMBL/GenBank/DDBJ databases">
        <title>Paucibacter sp. hw1 Genome sequencing.</title>
        <authorList>
            <person name="Park S."/>
        </authorList>
    </citation>
    <scope>NUCLEOTIDE SEQUENCE [LARGE SCALE GENOMIC DNA]</scope>
    <source>
        <strain evidence="2">hw1</strain>
    </source>
</reference>
<gene>
    <name evidence="1" type="ORF">PRZ03_00005</name>
</gene>
<feature type="non-terminal residue" evidence="1">
    <location>
        <position position="51"/>
    </location>
</feature>
<comment type="caution">
    <text evidence="1">The sequence shown here is derived from an EMBL/GenBank/DDBJ whole genome shotgun (WGS) entry which is preliminary data.</text>
</comment>
<sequence length="51" mass="5808">MATDDFFRARLDGMVDPQHPLAVLARRLPWSQIETSLAPLFARKARLGKSR</sequence>
<keyword evidence="2" id="KW-1185">Reference proteome</keyword>
<evidence type="ECO:0000313" key="1">
    <source>
        <dbReference type="EMBL" id="MDC8769933.1"/>
    </source>
</evidence>
<accession>A0ABT5K7L8</accession>
<protein>
    <submittedName>
        <fullName evidence="1">IS5/IS1182 family transposase</fullName>
    </submittedName>
</protein>
<proteinExistence type="predicted"/>